<keyword evidence="2 5" id="KW-0812">Transmembrane</keyword>
<dbReference type="PANTHER" id="PTHR11785">
    <property type="entry name" value="AMINO ACID TRANSPORTER"/>
    <property type="match status" value="1"/>
</dbReference>
<dbReference type="Gene3D" id="1.20.1740.10">
    <property type="entry name" value="Amino acid/polyamine transporter I"/>
    <property type="match status" value="1"/>
</dbReference>
<dbReference type="GO" id="GO:0015179">
    <property type="term" value="F:L-amino acid transmembrane transporter activity"/>
    <property type="evidence" value="ECO:0007669"/>
    <property type="project" value="TreeGrafter"/>
</dbReference>
<evidence type="ECO:0000256" key="3">
    <source>
        <dbReference type="ARBA" id="ARBA00022989"/>
    </source>
</evidence>
<evidence type="ECO:0000256" key="2">
    <source>
        <dbReference type="ARBA" id="ARBA00022692"/>
    </source>
</evidence>
<keyword evidence="3 5" id="KW-1133">Transmembrane helix</keyword>
<dbReference type="AlphaFoldDB" id="A0A9Q1BPZ0"/>
<comment type="caution">
    <text evidence="6">The sequence shown here is derived from an EMBL/GenBank/DDBJ whole genome shotgun (WGS) entry which is preliminary data.</text>
</comment>
<dbReference type="EMBL" id="JAIZAY010000013">
    <property type="protein sequence ID" value="KAJ8030486.1"/>
    <property type="molecule type" value="Genomic_DNA"/>
</dbReference>
<dbReference type="OrthoDB" id="10062876at2759"/>
<dbReference type="InterPro" id="IPR050598">
    <property type="entry name" value="AminoAcid_Transporter"/>
</dbReference>
<name>A0A9Q1BPZ0_HOLLE</name>
<evidence type="ECO:0000256" key="4">
    <source>
        <dbReference type="ARBA" id="ARBA00023136"/>
    </source>
</evidence>
<gene>
    <name evidence="6" type="ORF">HOLleu_26927</name>
</gene>
<keyword evidence="7" id="KW-1185">Reference proteome</keyword>
<dbReference type="Proteomes" id="UP001152320">
    <property type="component" value="Chromosome 13"/>
</dbReference>
<evidence type="ECO:0000256" key="5">
    <source>
        <dbReference type="SAM" id="Phobius"/>
    </source>
</evidence>
<evidence type="ECO:0000313" key="6">
    <source>
        <dbReference type="EMBL" id="KAJ8030486.1"/>
    </source>
</evidence>
<accession>A0A9Q1BPZ0</accession>
<keyword evidence="4 5" id="KW-0472">Membrane</keyword>
<feature type="transmembrane region" description="Helical" evidence="5">
    <location>
        <begin position="20"/>
        <end position="41"/>
    </location>
</feature>
<evidence type="ECO:0000313" key="7">
    <source>
        <dbReference type="Proteomes" id="UP001152320"/>
    </source>
</evidence>
<comment type="subcellular location">
    <subcellularLocation>
        <location evidence="1">Membrane</location>
        <topology evidence="1">Multi-pass membrane protein</topology>
    </subcellularLocation>
</comment>
<feature type="transmembrane region" description="Helical" evidence="5">
    <location>
        <begin position="53"/>
        <end position="75"/>
    </location>
</feature>
<dbReference type="PANTHER" id="PTHR11785:SF375">
    <property type="entry name" value="AMINO ACID TRANSPORTER"/>
    <property type="match status" value="1"/>
</dbReference>
<sequence>MGKTIIAKPNDDSKVYLRRILGLVPCIGFIVGVVIGTGIFVSPTGILRGVNGSVGWAFIIWVLCAILALFGGLCYTELAASFTKSGGEFTYIKEAFGPIPAYLRVWTLFVILSPADMAIQSLTVANYLTTPLVGSCMEAPYWSVRCTAICIFCKYLHNLLNLLLIYCEAKDNFDPIIRTSTRPCYHCLESAKGRPGFAPY</sequence>
<reference evidence="6" key="1">
    <citation type="submission" date="2021-10" db="EMBL/GenBank/DDBJ databases">
        <title>Tropical sea cucumber genome reveals ecological adaptation and Cuvierian tubules defense mechanism.</title>
        <authorList>
            <person name="Chen T."/>
        </authorList>
    </citation>
    <scope>NUCLEOTIDE SEQUENCE</scope>
    <source>
        <strain evidence="6">Nanhai2018</strain>
        <tissue evidence="6">Muscle</tissue>
    </source>
</reference>
<organism evidence="6 7">
    <name type="scientific">Holothuria leucospilota</name>
    <name type="common">Black long sea cucumber</name>
    <name type="synonym">Mertensiothuria leucospilota</name>
    <dbReference type="NCBI Taxonomy" id="206669"/>
    <lineage>
        <taxon>Eukaryota</taxon>
        <taxon>Metazoa</taxon>
        <taxon>Echinodermata</taxon>
        <taxon>Eleutherozoa</taxon>
        <taxon>Echinozoa</taxon>
        <taxon>Holothuroidea</taxon>
        <taxon>Aspidochirotacea</taxon>
        <taxon>Aspidochirotida</taxon>
        <taxon>Holothuriidae</taxon>
        <taxon>Holothuria</taxon>
    </lineage>
</organism>
<dbReference type="Pfam" id="PF13520">
    <property type="entry name" value="AA_permease_2"/>
    <property type="match status" value="1"/>
</dbReference>
<proteinExistence type="predicted"/>
<evidence type="ECO:0000256" key="1">
    <source>
        <dbReference type="ARBA" id="ARBA00004141"/>
    </source>
</evidence>
<dbReference type="InterPro" id="IPR002293">
    <property type="entry name" value="AA/rel_permease1"/>
</dbReference>
<dbReference type="GO" id="GO:0016020">
    <property type="term" value="C:membrane"/>
    <property type="evidence" value="ECO:0007669"/>
    <property type="project" value="UniProtKB-SubCell"/>
</dbReference>
<protein>
    <submittedName>
        <fullName evidence="6">B(0,+)-type amino acid transporter 1</fullName>
    </submittedName>
</protein>